<dbReference type="CDD" id="cd00144">
    <property type="entry name" value="MPP_PPP_family"/>
    <property type="match status" value="1"/>
</dbReference>
<dbReference type="PANTHER" id="PTHR42850:SF4">
    <property type="entry name" value="ZINC-DEPENDENT ENDOPOLYPHOSPHATASE"/>
    <property type="match status" value="1"/>
</dbReference>
<feature type="region of interest" description="Disordered" evidence="1">
    <location>
        <begin position="225"/>
        <end position="253"/>
    </location>
</feature>
<dbReference type="Pfam" id="PF00149">
    <property type="entry name" value="Metallophos"/>
    <property type="match status" value="1"/>
</dbReference>
<protein>
    <recommendedName>
        <fullName evidence="3">Calcineurin-like phosphoesterase domain-containing protein</fullName>
    </recommendedName>
</protein>
<feature type="compositionally biased region" description="Polar residues" evidence="1">
    <location>
        <begin position="394"/>
        <end position="403"/>
    </location>
</feature>
<keyword evidence="2" id="KW-0472">Membrane</keyword>
<feature type="region of interest" description="Disordered" evidence="1">
    <location>
        <begin position="421"/>
        <end position="493"/>
    </location>
</feature>
<keyword evidence="5" id="KW-1185">Reference proteome</keyword>
<feature type="compositionally biased region" description="Acidic residues" evidence="1">
    <location>
        <begin position="227"/>
        <end position="252"/>
    </location>
</feature>
<comment type="caution">
    <text evidence="4">The sequence shown here is derived from an EMBL/GenBank/DDBJ whole genome shotgun (WGS) entry which is preliminary data.</text>
</comment>
<dbReference type="EMBL" id="JAZGSY010000199">
    <property type="protein sequence ID" value="KAL1838685.1"/>
    <property type="molecule type" value="Genomic_DNA"/>
</dbReference>
<reference evidence="4 5" key="1">
    <citation type="journal article" date="2024" name="Commun. Biol.">
        <title>Comparative genomic analysis of thermophilic fungi reveals convergent evolutionary adaptations and gene losses.</title>
        <authorList>
            <person name="Steindorff A.S."/>
            <person name="Aguilar-Pontes M.V."/>
            <person name="Robinson A.J."/>
            <person name="Andreopoulos B."/>
            <person name="LaButti K."/>
            <person name="Kuo A."/>
            <person name="Mondo S."/>
            <person name="Riley R."/>
            <person name="Otillar R."/>
            <person name="Haridas S."/>
            <person name="Lipzen A."/>
            <person name="Grimwood J."/>
            <person name="Schmutz J."/>
            <person name="Clum A."/>
            <person name="Reid I.D."/>
            <person name="Moisan M.C."/>
            <person name="Butler G."/>
            <person name="Nguyen T.T.M."/>
            <person name="Dewar K."/>
            <person name="Conant G."/>
            <person name="Drula E."/>
            <person name="Henrissat B."/>
            <person name="Hansel C."/>
            <person name="Singer S."/>
            <person name="Hutchinson M.I."/>
            <person name="de Vries R.P."/>
            <person name="Natvig D.O."/>
            <person name="Powell A.J."/>
            <person name="Tsang A."/>
            <person name="Grigoriev I.V."/>
        </authorList>
    </citation>
    <scope>NUCLEOTIDE SEQUENCE [LARGE SCALE GENOMIC DNA]</scope>
    <source>
        <strain evidence="4 5">CBS 620.91</strain>
    </source>
</reference>
<proteinExistence type="predicted"/>
<evidence type="ECO:0000259" key="3">
    <source>
        <dbReference type="Pfam" id="PF00149"/>
    </source>
</evidence>
<evidence type="ECO:0000256" key="2">
    <source>
        <dbReference type="SAM" id="Phobius"/>
    </source>
</evidence>
<feature type="compositionally biased region" description="Acidic residues" evidence="1">
    <location>
        <begin position="351"/>
        <end position="371"/>
    </location>
</feature>
<feature type="compositionally biased region" description="Basic residues" evidence="1">
    <location>
        <begin position="431"/>
        <end position="446"/>
    </location>
</feature>
<organism evidence="4 5">
    <name type="scientific">Humicola insolens</name>
    <name type="common">Soft-rot fungus</name>
    <dbReference type="NCBI Taxonomy" id="85995"/>
    <lineage>
        <taxon>Eukaryota</taxon>
        <taxon>Fungi</taxon>
        <taxon>Dikarya</taxon>
        <taxon>Ascomycota</taxon>
        <taxon>Pezizomycotina</taxon>
        <taxon>Sordariomycetes</taxon>
        <taxon>Sordariomycetidae</taxon>
        <taxon>Sordariales</taxon>
        <taxon>Chaetomiaceae</taxon>
        <taxon>Mycothermus</taxon>
    </lineage>
</organism>
<sequence>MAPLPVPRSHGHRRGPTRSQTFMALSALTLLTLCLVTLHLHQLPTIPSFGPAAAPAPADSESRQAGMASSSLSDRVNQDFLEILLDLAAKERDRQAAHVPMEYAANKRPSFRDDPPRMVDNLPRKHIPRGASSAQPPSKGRTSTGRRLVFVGDVHGHLETLKALLKKIGFDNHKGDHLVLAGDIVTKGPDSRGVVKLAMELGASAVRGNQDDRVLAVAREMRRLGVEDVEEDDGEDGDDGDANDLDDDESDERFDVETRRNVRLRKVARSLSRAQLAWLRSLPLILRIGPIPDATAAPWNASTIAVVHGGLVPGVPLEKQDPWAVMNMRSLVYPREAKNWRFSGVWSNGNDEAEERDDDGDDKSESSEDSVVDTSIAIPVDGRKGEPWSHAWNRHQNNLPSTSPRTVAIYGHDARSGLQVDTEVDISPYSPRRKKKHNKKKNKKTKEHSPLRSNISISPNPNYPGDETDHTYHHVVDDDGDLSSTPSLGTNKKKEKGLRYAFGLDSGCGHGRQLTALILEADPSGEGGIKHRIEQAECVEKGKKGKGRSKDLR</sequence>
<evidence type="ECO:0000313" key="4">
    <source>
        <dbReference type="EMBL" id="KAL1838685.1"/>
    </source>
</evidence>
<keyword evidence="2" id="KW-0812">Transmembrane</keyword>
<feature type="region of interest" description="Disordered" evidence="1">
    <location>
        <begin position="51"/>
        <end position="71"/>
    </location>
</feature>
<dbReference type="Gene3D" id="3.60.21.10">
    <property type="match status" value="1"/>
</dbReference>
<dbReference type="Proteomes" id="UP001583172">
    <property type="component" value="Unassembled WGS sequence"/>
</dbReference>
<dbReference type="InterPro" id="IPR029052">
    <property type="entry name" value="Metallo-depent_PP-like"/>
</dbReference>
<name>A0ABR3VA85_HUMIN</name>
<feature type="compositionally biased region" description="Polar residues" evidence="1">
    <location>
        <begin position="451"/>
        <end position="460"/>
    </location>
</feature>
<feature type="compositionally biased region" description="Basic and acidic residues" evidence="1">
    <location>
        <begin position="467"/>
        <end position="477"/>
    </location>
</feature>
<feature type="region of interest" description="Disordered" evidence="1">
    <location>
        <begin position="123"/>
        <end position="144"/>
    </location>
</feature>
<evidence type="ECO:0000256" key="1">
    <source>
        <dbReference type="SAM" id="MobiDB-lite"/>
    </source>
</evidence>
<dbReference type="InterPro" id="IPR004843">
    <property type="entry name" value="Calcineurin-like_PHP"/>
</dbReference>
<feature type="transmembrane region" description="Helical" evidence="2">
    <location>
        <begin position="21"/>
        <end position="40"/>
    </location>
</feature>
<gene>
    <name evidence="4" type="ORF">VTJ49DRAFT_2411</name>
</gene>
<feature type="domain" description="Calcineurin-like phosphoesterase" evidence="3">
    <location>
        <begin position="147"/>
        <end position="348"/>
    </location>
</feature>
<feature type="compositionally biased region" description="Polar residues" evidence="1">
    <location>
        <begin position="132"/>
        <end position="144"/>
    </location>
</feature>
<feature type="region of interest" description="Disordered" evidence="1">
    <location>
        <begin position="344"/>
        <end position="403"/>
    </location>
</feature>
<accession>A0ABR3VA85</accession>
<evidence type="ECO:0000313" key="5">
    <source>
        <dbReference type="Proteomes" id="UP001583172"/>
    </source>
</evidence>
<dbReference type="PANTHER" id="PTHR42850">
    <property type="entry name" value="METALLOPHOSPHOESTERASE"/>
    <property type="match status" value="1"/>
</dbReference>
<dbReference type="SUPFAM" id="SSF56300">
    <property type="entry name" value="Metallo-dependent phosphatases"/>
    <property type="match status" value="1"/>
</dbReference>
<keyword evidence="2" id="KW-1133">Transmembrane helix</keyword>
<dbReference type="InterPro" id="IPR050126">
    <property type="entry name" value="Ap4A_hydrolase"/>
</dbReference>